<dbReference type="RefSeq" id="WP_072595655.1">
    <property type="nucleotide sequence ID" value="NZ_CP018221.1"/>
</dbReference>
<keyword evidence="2" id="KW-1185">Reference proteome</keyword>
<dbReference type="KEGG" id="sphj:BSL82_01185"/>
<dbReference type="STRING" id="1921510.BSL82_01185"/>
<accession>A0A1L3ZR27</accession>
<sequence length="179" mass="19194">MAEIVSLSVRLAPVAIGFDVVANGTTVRVFEIMDIDLIPASNRTIRLETGRRYEYSADGEDIEHLAIAALACVMDDLSAPRVNDNGVPLPKLLGPELTFEGDTLLLREVRDRLAARADELTTNIEPPQRYLDLVAAVQNEVEDKTCVVVRHGWPVLSVGDRTPTVAEAGAVTSSGGGSA</sequence>
<proteinExistence type="predicted"/>
<reference evidence="2" key="1">
    <citation type="submission" date="2016-11" db="EMBL/GenBank/DDBJ databases">
        <title>Complete Genome Sequence of alachlor-degrading Sphingomonas sp. strain JJ-A5.</title>
        <authorList>
            <person name="Lee H."/>
            <person name="Ka J.-O."/>
        </authorList>
    </citation>
    <scope>NUCLEOTIDE SEQUENCE [LARGE SCALE GENOMIC DNA]</scope>
    <source>
        <strain evidence="2">JJ-A5</strain>
    </source>
</reference>
<gene>
    <name evidence="1" type="ORF">BSL82_01185</name>
</gene>
<evidence type="ECO:0000313" key="1">
    <source>
        <dbReference type="EMBL" id="API58079.1"/>
    </source>
</evidence>
<dbReference type="Proteomes" id="UP000182063">
    <property type="component" value="Chromosome"/>
</dbReference>
<protein>
    <submittedName>
        <fullName evidence="1">Uncharacterized protein</fullName>
    </submittedName>
</protein>
<dbReference type="EMBL" id="CP018221">
    <property type="protein sequence ID" value="API58079.1"/>
    <property type="molecule type" value="Genomic_DNA"/>
</dbReference>
<name>A0A1L3ZR27_9SPHN</name>
<organism evidence="1 2">
    <name type="scientific">Tardibacter chloracetimidivorans</name>
    <dbReference type="NCBI Taxonomy" id="1921510"/>
    <lineage>
        <taxon>Bacteria</taxon>
        <taxon>Pseudomonadati</taxon>
        <taxon>Pseudomonadota</taxon>
        <taxon>Alphaproteobacteria</taxon>
        <taxon>Sphingomonadales</taxon>
        <taxon>Sphingomonadaceae</taxon>
        <taxon>Tardibacter</taxon>
    </lineage>
</organism>
<dbReference type="AlphaFoldDB" id="A0A1L3ZR27"/>
<evidence type="ECO:0000313" key="2">
    <source>
        <dbReference type="Proteomes" id="UP000182063"/>
    </source>
</evidence>